<dbReference type="InterPro" id="IPR006612">
    <property type="entry name" value="THAP_Znf"/>
</dbReference>
<dbReference type="EMBL" id="BLXT01004603">
    <property type="protein sequence ID" value="GFO15131.1"/>
    <property type="molecule type" value="Genomic_DNA"/>
</dbReference>
<dbReference type="InterPro" id="IPR052224">
    <property type="entry name" value="THAP_domain_protein"/>
</dbReference>
<evidence type="ECO:0000256" key="1">
    <source>
        <dbReference type="ARBA" id="ARBA00022723"/>
    </source>
</evidence>
<evidence type="ECO:0000256" key="3">
    <source>
        <dbReference type="ARBA" id="ARBA00022833"/>
    </source>
</evidence>
<protein>
    <submittedName>
        <fullName evidence="8">Developmentally-regulated GTP-binding protein 2</fullName>
    </submittedName>
</protein>
<dbReference type="Pfam" id="PF05485">
    <property type="entry name" value="THAP"/>
    <property type="match status" value="1"/>
</dbReference>
<evidence type="ECO:0000256" key="2">
    <source>
        <dbReference type="ARBA" id="ARBA00022771"/>
    </source>
</evidence>
<accession>A0AAV4AVK1</accession>
<evidence type="ECO:0000313" key="9">
    <source>
        <dbReference type="Proteomes" id="UP000735302"/>
    </source>
</evidence>
<proteinExistence type="predicted"/>
<gene>
    <name evidence="8" type="ORF">PoB_004163600</name>
</gene>
<reference evidence="8 9" key="1">
    <citation type="journal article" date="2021" name="Elife">
        <title>Chloroplast acquisition without the gene transfer in kleptoplastic sea slugs, Plakobranchus ocellatus.</title>
        <authorList>
            <person name="Maeda T."/>
            <person name="Takahashi S."/>
            <person name="Yoshida T."/>
            <person name="Shimamura S."/>
            <person name="Takaki Y."/>
            <person name="Nagai Y."/>
            <person name="Toyoda A."/>
            <person name="Suzuki Y."/>
            <person name="Arimoto A."/>
            <person name="Ishii H."/>
            <person name="Satoh N."/>
            <person name="Nishiyama T."/>
            <person name="Hasebe M."/>
            <person name="Maruyama T."/>
            <person name="Minagawa J."/>
            <person name="Obokata J."/>
            <person name="Shigenobu S."/>
        </authorList>
    </citation>
    <scope>NUCLEOTIDE SEQUENCE [LARGE SCALE GENOMIC DNA]</scope>
</reference>
<evidence type="ECO:0000256" key="5">
    <source>
        <dbReference type="PROSITE-ProRule" id="PRU00309"/>
    </source>
</evidence>
<evidence type="ECO:0000313" key="8">
    <source>
        <dbReference type="EMBL" id="GFO15131.1"/>
    </source>
</evidence>
<sequence length="506" mass="57590">MGKKCCVYGCTSGYASNPKKVTMYRFPKDNEQRKQWLRSIPNKLSEEEITDHMTVCALHFRPDTLFSTGGRYQVPLEPPSVFPNVPSSCCGTPQPKPRTTQSSSGSRTDITVVDEHKTVRQKDTLFINTFFSCLSEKISHLGFVAHDDKNIVIFSKQREGPIPSFSLYLSISDVVDGVINEVKFQAYKKLVFLQHKQLCGIISCWSQFDELIRFVLDDENEVKNEEKFKFVARQIELLNTPKNSKIYNTDDFLLAFSWYSKSRSLYDHVRTFLHLPSISTLRKLTSLAKSVSDEILYQSYFKNVEDKCRGCILIIDEIYVKASITYKGGVLFGYSMDQPGQEEKLLAKWSDLKDLCNSESQSLVKLSKLSTSTISPSNIEKQKVSLALNVFCEQTSSALKTSSHRSSSWSETAAFIDIVVSLWKAFNTKSIFQATRLCDPDRQVIDSTPAGERILNLLHQWAQLAQSMSPRKVRERALTRDTSEAMSWTCRCLADLARYLLQTEKS</sequence>
<dbReference type="GO" id="GO:0003677">
    <property type="term" value="F:DNA binding"/>
    <property type="evidence" value="ECO:0007669"/>
    <property type="project" value="UniProtKB-UniRule"/>
</dbReference>
<dbReference type="GO" id="GO:0008270">
    <property type="term" value="F:zinc ion binding"/>
    <property type="evidence" value="ECO:0007669"/>
    <property type="project" value="UniProtKB-KW"/>
</dbReference>
<dbReference type="AlphaFoldDB" id="A0AAV4AVK1"/>
<dbReference type="Proteomes" id="UP000735302">
    <property type="component" value="Unassembled WGS sequence"/>
</dbReference>
<dbReference type="PANTHER" id="PTHR46927">
    <property type="entry name" value="AGAP005574-PA"/>
    <property type="match status" value="1"/>
</dbReference>
<dbReference type="InterPro" id="IPR038441">
    <property type="entry name" value="THAP_Znf_sf"/>
</dbReference>
<keyword evidence="4 5" id="KW-0238">DNA-binding</keyword>
<comment type="caution">
    <text evidence="8">The sequence shown here is derived from an EMBL/GenBank/DDBJ whole genome shotgun (WGS) entry which is preliminary data.</text>
</comment>
<dbReference type="SUPFAM" id="SSF57716">
    <property type="entry name" value="Glucocorticoid receptor-like (DNA-binding domain)"/>
    <property type="match status" value="1"/>
</dbReference>
<dbReference type="Gene3D" id="6.20.210.20">
    <property type="entry name" value="THAP domain"/>
    <property type="match status" value="1"/>
</dbReference>
<evidence type="ECO:0000256" key="6">
    <source>
        <dbReference type="SAM" id="MobiDB-lite"/>
    </source>
</evidence>
<dbReference type="InterPro" id="IPR048366">
    <property type="entry name" value="TNP-like_GBD"/>
</dbReference>
<keyword evidence="2 5" id="KW-0863">Zinc-finger</keyword>
<dbReference type="Pfam" id="PF21788">
    <property type="entry name" value="TNP-like_GBD"/>
    <property type="match status" value="1"/>
</dbReference>
<keyword evidence="1" id="KW-0479">Metal-binding</keyword>
<keyword evidence="3" id="KW-0862">Zinc</keyword>
<feature type="domain" description="THAP-type" evidence="7">
    <location>
        <begin position="1"/>
        <end position="82"/>
    </location>
</feature>
<evidence type="ECO:0000259" key="7">
    <source>
        <dbReference type="PROSITE" id="PS50950"/>
    </source>
</evidence>
<name>A0AAV4AVK1_9GAST</name>
<feature type="region of interest" description="Disordered" evidence="6">
    <location>
        <begin position="86"/>
        <end position="108"/>
    </location>
</feature>
<dbReference type="SMART" id="SM00980">
    <property type="entry name" value="THAP"/>
    <property type="match status" value="1"/>
</dbReference>
<evidence type="ECO:0000256" key="4">
    <source>
        <dbReference type="ARBA" id="ARBA00023125"/>
    </source>
</evidence>
<dbReference type="PROSITE" id="PS50950">
    <property type="entry name" value="ZF_THAP"/>
    <property type="match status" value="1"/>
</dbReference>
<keyword evidence="9" id="KW-1185">Reference proteome</keyword>
<organism evidence="8 9">
    <name type="scientific">Plakobranchus ocellatus</name>
    <dbReference type="NCBI Taxonomy" id="259542"/>
    <lineage>
        <taxon>Eukaryota</taxon>
        <taxon>Metazoa</taxon>
        <taxon>Spiralia</taxon>
        <taxon>Lophotrochozoa</taxon>
        <taxon>Mollusca</taxon>
        <taxon>Gastropoda</taxon>
        <taxon>Heterobranchia</taxon>
        <taxon>Euthyneura</taxon>
        <taxon>Panpulmonata</taxon>
        <taxon>Sacoglossa</taxon>
        <taxon>Placobranchoidea</taxon>
        <taxon>Plakobranchidae</taxon>
        <taxon>Plakobranchus</taxon>
    </lineage>
</organism>
<dbReference type="PANTHER" id="PTHR46927:SF3">
    <property type="entry name" value="THAP-TYPE DOMAIN-CONTAINING PROTEIN"/>
    <property type="match status" value="1"/>
</dbReference>